<dbReference type="InterPro" id="IPR015341">
    <property type="entry name" value="Glyco_hydro_38_cen"/>
</dbReference>
<dbReference type="GO" id="GO:0006013">
    <property type="term" value="P:mannose metabolic process"/>
    <property type="evidence" value="ECO:0007669"/>
    <property type="project" value="InterPro"/>
</dbReference>
<dbReference type="InterPro" id="IPR011682">
    <property type="entry name" value="Glyco_hydro_38_C"/>
</dbReference>
<feature type="region of interest" description="Disordered" evidence="8">
    <location>
        <begin position="1"/>
        <end position="27"/>
    </location>
</feature>
<keyword evidence="4 10" id="KW-0378">Hydrolase</keyword>
<feature type="compositionally biased region" description="Low complexity" evidence="8">
    <location>
        <begin position="11"/>
        <end position="27"/>
    </location>
</feature>
<evidence type="ECO:0000256" key="2">
    <source>
        <dbReference type="ARBA" id="ARBA00009792"/>
    </source>
</evidence>
<evidence type="ECO:0000313" key="10">
    <source>
        <dbReference type="EMBL" id="CDW89891.1"/>
    </source>
</evidence>
<dbReference type="GO" id="GO:0004559">
    <property type="term" value="F:alpha-mannosidase activity"/>
    <property type="evidence" value="ECO:0007669"/>
    <property type="project" value="InterPro"/>
</dbReference>
<dbReference type="OrthoDB" id="285853at2759"/>
<dbReference type="InterPro" id="IPR050843">
    <property type="entry name" value="Glycosyl_Hydrlase_38"/>
</dbReference>
<dbReference type="PANTHER" id="PTHR11607">
    <property type="entry name" value="ALPHA-MANNOSIDASE"/>
    <property type="match status" value="1"/>
</dbReference>
<reference evidence="10 11" key="1">
    <citation type="submission" date="2014-06" db="EMBL/GenBank/DDBJ databases">
        <authorList>
            <person name="Swart Estienne"/>
        </authorList>
    </citation>
    <scope>NUCLEOTIDE SEQUENCE [LARGE SCALE GENOMIC DNA]</scope>
    <source>
        <strain evidence="10 11">130c</strain>
    </source>
</reference>
<dbReference type="Pfam" id="PF01074">
    <property type="entry name" value="Glyco_hydro_38N"/>
    <property type="match status" value="1"/>
</dbReference>
<keyword evidence="11" id="KW-1185">Reference proteome</keyword>
<evidence type="ECO:0000256" key="4">
    <source>
        <dbReference type="ARBA" id="ARBA00022801"/>
    </source>
</evidence>
<comment type="cofactor">
    <cofactor evidence="1">
        <name>Zn(2+)</name>
        <dbReference type="ChEBI" id="CHEBI:29105"/>
    </cofactor>
</comment>
<keyword evidence="7" id="KW-0326">Glycosidase</keyword>
<keyword evidence="6" id="KW-1015">Disulfide bond</keyword>
<dbReference type="SUPFAM" id="SSF88713">
    <property type="entry name" value="Glycoside hydrolase/deacetylase"/>
    <property type="match status" value="1"/>
</dbReference>
<dbReference type="Pfam" id="PF07748">
    <property type="entry name" value="Glyco_hydro_38C"/>
    <property type="match status" value="1"/>
</dbReference>
<dbReference type="AlphaFoldDB" id="A0A078B6S9"/>
<dbReference type="InParanoid" id="A0A078B6S9"/>
<dbReference type="EMBL" id="CCKQ01017963">
    <property type="protein sequence ID" value="CDW89891.1"/>
    <property type="molecule type" value="Genomic_DNA"/>
</dbReference>
<evidence type="ECO:0000259" key="9">
    <source>
        <dbReference type="SMART" id="SM00872"/>
    </source>
</evidence>
<dbReference type="InterPro" id="IPR011330">
    <property type="entry name" value="Glyco_hydro/deAcase_b/a-brl"/>
</dbReference>
<dbReference type="Gene3D" id="3.20.110.10">
    <property type="entry name" value="Glycoside hydrolase 38, N terminal domain"/>
    <property type="match status" value="1"/>
</dbReference>
<evidence type="ECO:0000256" key="7">
    <source>
        <dbReference type="ARBA" id="ARBA00023295"/>
    </source>
</evidence>
<dbReference type="InterPro" id="IPR028995">
    <property type="entry name" value="Glyco_hydro_57/38_cen_sf"/>
</dbReference>
<evidence type="ECO:0000256" key="3">
    <source>
        <dbReference type="ARBA" id="ARBA00022723"/>
    </source>
</evidence>
<name>A0A078B6S9_STYLE</name>
<organism evidence="10 11">
    <name type="scientific">Stylonychia lemnae</name>
    <name type="common">Ciliate</name>
    <dbReference type="NCBI Taxonomy" id="5949"/>
    <lineage>
        <taxon>Eukaryota</taxon>
        <taxon>Sar</taxon>
        <taxon>Alveolata</taxon>
        <taxon>Ciliophora</taxon>
        <taxon>Intramacronucleata</taxon>
        <taxon>Spirotrichea</taxon>
        <taxon>Stichotrichia</taxon>
        <taxon>Sporadotrichida</taxon>
        <taxon>Oxytrichidae</taxon>
        <taxon>Stylonychinae</taxon>
        <taxon>Stylonychia</taxon>
    </lineage>
</organism>
<keyword evidence="3" id="KW-0479">Metal-binding</keyword>
<feature type="compositionally biased region" description="Polar residues" evidence="8">
    <location>
        <begin position="1"/>
        <end position="10"/>
    </location>
</feature>
<feature type="domain" description="Glycoside hydrolase family 38 central" evidence="9">
    <location>
        <begin position="360"/>
        <end position="446"/>
    </location>
</feature>
<evidence type="ECO:0000256" key="5">
    <source>
        <dbReference type="ARBA" id="ARBA00022833"/>
    </source>
</evidence>
<dbReference type="Proteomes" id="UP000039865">
    <property type="component" value="Unassembled WGS sequence"/>
</dbReference>
<keyword evidence="5" id="KW-0862">Zinc</keyword>
<dbReference type="Gene3D" id="1.20.1270.50">
    <property type="entry name" value="Glycoside hydrolase family 38, central domain"/>
    <property type="match status" value="1"/>
</dbReference>
<dbReference type="InterPro" id="IPR027291">
    <property type="entry name" value="Glyco_hydro_38_N_sf"/>
</dbReference>
<accession>A0A078B6S9</accession>
<dbReference type="InterPro" id="IPR011013">
    <property type="entry name" value="Gal_mutarotase_sf_dom"/>
</dbReference>
<dbReference type="SUPFAM" id="SSF88688">
    <property type="entry name" value="Families 57/38 glycoside transferase middle domain"/>
    <property type="match status" value="1"/>
</dbReference>
<evidence type="ECO:0000313" key="11">
    <source>
        <dbReference type="Proteomes" id="UP000039865"/>
    </source>
</evidence>
<dbReference type="GO" id="GO:0030246">
    <property type="term" value="F:carbohydrate binding"/>
    <property type="evidence" value="ECO:0007669"/>
    <property type="project" value="InterPro"/>
</dbReference>
<dbReference type="GO" id="GO:0046872">
    <property type="term" value="F:metal ion binding"/>
    <property type="evidence" value="ECO:0007669"/>
    <property type="project" value="UniProtKB-KW"/>
</dbReference>
<dbReference type="Gene3D" id="2.70.98.30">
    <property type="entry name" value="Golgi alpha-mannosidase II, domain 4"/>
    <property type="match status" value="1"/>
</dbReference>
<gene>
    <name evidence="10" type="primary">Contig4334.g4639</name>
    <name evidence="10" type="ORF">STYLEM_19031</name>
</gene>
<sequence>MNQGQQQISPNDHQQQNDNQGQNNGQYQNTAIPENEIIHIHMVCHSHQDVGWLMTPENYYNYKVKQIITSVVKVLITDTTKKFSQTEIYYFEKWYHEQDEATRKQVKQLISEGRLEFINGGWVSNDEACPTYEEIIINFMTGHSFLMKEFGISTKIAWHPDSFGHSAATPDLMLDLGMEAIFFARVDEELKNYFKNNQSLEFYWKPKLQGPNGQYQNQRGLFTHVMHQGYDGGCGFNILTDLDNEAYLQSSNKRLIQEFKVQMHQYITCIEQYAVHYKTKHILFTLGTDFAFQFAHTTYKYIDELVSLFEKSPSGKAFSFKYSTVREYLDAIVLEQKTQDFEWPVYEYDFFPYNGNFQSHYWTGFYSSRPNFKQLIRYTSTQTFLSNQIYVVNYFLESKSDTDRINTQKSMTQARLINQQLATLMHHDTITGTSPQRIIIEEQLSLSLRLSDNSYILVQIIKSLVQLGSGILIDDLMHCLYYIDQRKICPAQMIKEDLLYFVVYNPSLQIQDHIHLTRGNSNFNAFVFGENHNMEPVESEKFCYSNEDFFKECDIYIYQEVYPFRYALIMLQKAPDTNNEIEGLGFGDYEPIFNETMLEEEGDSVGYNYSDQCDPKILFIQNKIIRLEVIKCTEHAIQFNYIRFQDDIEHKFEFEFRYYLPVFNGRKKNSGLYVFKTEDQDSRPYDHRLTGIEAFRGELVERIIINFKQLNGEISQIKISLDNDETDELEFDVFMARIDRKEFSKGKEVTINWRSIDIDNQGIFYTDANSYKIVKRDIERDTYRSYLSAETKLSSPQKYFYPVTSGMFIEDVQQKNFMVVMNDRCQGGSVYKQGRLEYLLNRYGVTTDELGLNEGMNDLTSDYTGPNITAQFWLSFPVNKEQVFRKIFMRHALNQNMPIILYSKIFTTLYRLKDNEGFDINHKISHKFRAMVNKYEILDAKIIPDENMRDFFFRVTRFSQSIKLPKDFVDQMFMQATGQQFVQLKHIRQVKLAGELIFDKYEQQDTPYLAVELYKLVV</sequence>
<evidence type="ECO:0000256" key="8">
    <source>
        <dbReference type="SAM" id="MobiDB-lite"/>
    </source>
</evidence>
<dbReference type="SUPFAM" id="SSF74650">
    <property type="entry name" value="Galactose mutarotase-like"/>
    <property type="match status" value="1"/>
</dbReference>
<dbReference type="InterPro" id="IPR037094">
    <property type="entry name" value="Glyco_hydro_38_cen_sf"/>
</dbReference>
<dbReference type="PANTHER" id="PTHR11607:SF3">
    <property type="entry name" value="LYSOSOMAL ALPHA-MANNOSIDASE"/>
    <property type="match status" value="1"/>
</dbReference>
<protein>
    <submittedName>
        <fullName evidence="10">Glycosyl hydrolases family 38 protein</fullName>
    </submittedName>
</protein>
<evidence type="ECO:0000256" key="1">
    <source>
        <dbReference type="ARBA" id="ARBA00001947"/>
    </source>
</evidence>
<dbReference type="SMART" id="SM00872">
    <property type="entry name" value="Alpha-mann_mid"/>
    <property type="match status" value="1"/>
</dbReference>
<comment type="similarity">
    <text evidence="2">Belongs to the glycosyl hydrolase 38 family.</text>
</comment>
<proteinExistence type="inferred from homology"/>
<dbReference type="InterPro" id="IPR000602">
    <property type="entry name" value="Glyco_hydro_38_N"/>
</dbReference>
<evidence type="ECO:0000256" key="6">
    <source>
        <dbReference type="ARBA" id="ARBA00023157"/>
    </source>
</evidence>